<dbReference type="GO" id="GO:0006979">
    <property type="term" value="P:response to oxidative stress"/>
    <property type="evidence" value="ECO:0007669"/>
    <property type="project" value="InterPro"/>
</dbReference>
<dbReference type="InterPro" id="IPR036102">
    <property type="entry name" value="OsmC/Ohrsf"/>
</dbReference>
<dbReference type="InterPro" id="IPR015946">
    <property type="entry name" value="KH_dom-like_a/b"/>
</dbReference>
<protein>
    <submittedName>
        <fullName evidence="2">Organic hydroperoxide reductase OsmC/OhrA</fullName>
    </submittedName>
</protein>
<comment type="similarity">
    <text evidence="1">Belongs to the OsmC/Ohr family.</text>
</comment>
<evidence type="ECO:0000256" key="1">
    <source>
        <dbReference type="ARBA" id="ARBA00007378"/>
    </source>
</evidence>
<sequence>MDEPRAAGSAAVGPALYTAVARNSTGVTGESVADGGLTVSVAAPPTRADAAAPAGTTNPEELLALSWATCLNAAARVVAGPGIEVSARVEISLHARGSGDGFEFSGRAELYFDGVEDARAAALADAAHARCPVSRMLAGTSRVEVSAVSVPR</sequence>
<dbReference type="InterPro" id="IPR003718">
    <property type="entry name" value="OsmC/Ohr_fam"/>
</dbReference>
<keyword evidence="3" id="KW-1185">Reference proteome</keyword>
<organism evidence="2 3">
    <name type="scientific">Leucobacter aridicollis</name>
    <dbReference type="NCBI Taxonomy" id="283878"/>
    <lineage>
        <taxon>Bacteria</taxon>
        <taxon>Bacillati</taxon>
        <taxon>Actinomycetota</taxon>
        <taxon>Actinomycetes</taxon>
        <taxon>Micrococcales</taxon>
        <taxon>Microbacteriaceae</taxon>
        <taxon>Leucobacter</taxon>
    </lineage>
</organism>
<dbReference type="PANTHER" id="PTHR33797:SF2">
    <property type="entry name" value="ORGANIC HYDROPEROXIDE RESISTANCE PROTEIN-LIKE"/>
    <property type="match status" value="1"/>
</dbReference>
<dbReference type="RefSeq" id="WP_185986505.1">
    <property type="nucleotide sequence ID" value="NZ_BAAALZ010000002.1"/>
</dbReference>
<evidence type="ECO:0000313" key="2">
    <source>
        <dbReference type="EMBL" id="NYD26240.1"/>
    </source>
</evidence>
<dbReference type="PANTHER" id="PTHR33797">
    <property type="entry name" value="ORGANIC HYDROPEROXIDE RESISTANCE PROTEIN-LIKE"/>
    <property type="match status" value="1"/>
</dbReference>
<dbReference type="Proteomes" id="UP000586095">
    <property type="component" value="Unassembled WGS sequence"/>
</dbReference>
<dbReference type="InterPro" id="IPR019953">
    <property type="entry name" value="OHR"/>
</dbReference>
<dbReference type="SUPFAM" id="SSF82784">
    <property type="entry name" value="OsmC-like"/>
    <property type="match status" value="1"/>
</dbReference>
<gene>
    <name evidence="2" type="ORF">BJ960_001043</name>
</gene>
<dbReference type="Pfam" id="PF02566">
    <property type="entry name" value="OsmC"/>
    <property type="match status" value="1"/>
</dbReference>
<proteinExistence type="inferred from homology"/>
<dbReference type="AlphaFoldDB" id="A0A852RBI2"/>
<dbReference type="Gene3D" id="3.30.300.20">
    <property type="match status" value="1"/>
</dbReference>
<comment type="caution">
    <text evidence="2">The sequence shown here is derived from an EMBL/GenBank/DDBJ whole genome shotgun (WGS) entry which is preliminary data.</text>
</comment>
<reference evidence="2 3" key="1">
    <citation type="submission" date="2020-07" db="EMBL/GenBank/DDBJ databases">
        <title>Sequencing the genomes of 1000 actinobacteria strains.</title>
        <authorList>
            <person name="Klenk H.-P."/>
        </authorList>
    </citation>
    <scope>NUCLEOTIDE SEQUENCE [LARGE SCALE GENOMIC DNA]</scope>
    <source>
        <strain evidence="2 3">DSM 17380</strain>
    </source>
</reference>
<evidence type="ECO:0000313" key="3">
    <source>
        <dbReference type="Proteomes" id="UP000586095"/>
    </source>
</evidence>
<dbReference type="EMBL" id="JACCBD010000001">
    <property type="protein sequence ID" value="NYD26240.1"/>
    <property type="molecule type" value="Genomic_DNA"/>
</dbReference>
<name>A0A852RBI2_9MICO</name>
<accession>A0A852RBI2</accession>